<dbReference type="Proteomes" id="UP001497382">
    <property type="component" value="Unassembled WGS sequence"/>
</dbReference>
<proteinExistence type="predicted"/>
<protein>
    <submittedName>
        <fullName evidence="1">Uncharacterized protein</fullName>
    </submittedName>
</protein>
<gene>
    <name evidence="1" type="ORF">LARSCL_LOCUS21128</name>
</gene>
<dbReference type="AlphaFoldDB" id="A0AAV2BS24"/>
<organism evidence="1 2">
    <name type="scientific">Larinioides sclopetarius</name>
    <dbReference type="NCBI Taxonomy" id="280406"/>
    <lineage>
        <taxon>Eukaryota</taxon>
        <taxon>Metazoa</taxon>
        <taxon>Ecdysozoa</taxon>
        <taxon>Arthropoda</taxon>
        <taxon>Chelicerata</taxon>
        <taxon>Arachnida</taxon>
        <taxon>Araneae</taxon>
        <taxon>Araneomorphae</taxon>
        <taxon>Entelegynae</taxon>
        <taxon>Araneoidea</taxon>
        <taxon>Araneidae</taxon>
        <taxon>Larinioides</taxon>
    </lineage>
</organism>
<sequence length="65" mass="7900">MPNNIVWYSEYQTTLCRYRAMLYSIQNTKQHREDIAQCCMVFRIPNNIVKISRNVVWYSEYQTTS</sequence>
<accession>A0AAV2BS24</accession>
<dbReference type="EMBL" id="CAXIEN010000483">
    <property type="protein sequence ID" value="CAL1299063.1"/>
    <property type="molecule type" value="Genomic_DNA"/>
</dbReference>
<evidence type="ECO:0000313" key="2">
    <source>
        <dbReference type="Proteomes" id="UP001497382"/>
    </source>
</evidence>
<name>A0AAV2BS24_9ARAC</name>
<evidence type="ECO:0000313" key="1">
    <source>
        <dbReference type="EMBL" id="CAL1299063.1"/>
    </source>
</evidence>
<keyword evidence="2" id="KW-1185">Reference proteome</keyword>
<comment type="caution">
    <text evidence="1">The sequence shown here is derived from an EMBL/GenBank/DDBJ whole genome shotgun (WGS) entry which is preliminary data.</text>
</comment>
<reference evidence="1 2" key="1">
    <citation type="submission" date="2024-04" db="EMBL/GenBank/DDBJ databases">
        <authorList>
            <person name="Rising A."/>
            <person name="Reimegard J."/>
            <person name="Sonavane S."/>
            <person name="Akerstrom W."/>
            <person name="Nylinder S."/>
            <person name="Hedman E."/>
            <person name="Kallberg Y."/>
        </authorList>
    </citation>
    <scope>NUCLEOTIDE SEQUENCE [LARGE SCALE GENOMIC DNA]</scope>
</reference>